<evidence type="ECO:0008006" key="5">
    <source>
        <dbReference type="Google" id="ProtNLM"/>
    </source>
</evidence>
<dbReference type="Pfam" id="PF26178">
    <property type="entry name" value="PI-PLC_cat"/>
    <property type="match status" value="1"/>
</dbReference>
<dbReference type="Proteomes" id="UP000636709">
    <property type="component" value="Unassembled WGS sequence"/>
</dbReference>
<accession>A0A835AZ15</accession>
<dbReference type="PROSITE" id="PS50007">
    <property type="entry name" value="PIPLC_X_DOMAIN"/>
    <property type="match status" value="1"/>
</dbReference>
<dbReference type="InterPro" id="IPR051057">
    <property type="entry name" value="PI-PLC_domain"/>
</dbReference>
<evidence type="ECO:0000256" key="2">
    <source>
        <dbReference type="SAM" id="SignalP"/>
    </source>
</evidence>
<feature type="chain" id="PRO_5032531848" description="PI-PLC X domain-containing protein" evidence="2">
    <location>
        <begin position="28"/>
        <end position="412"/>
    </location>
</feature>
<dbReference type="EMBL" id="JACEFO010002278">
    <property type="protein sequence ID" value="KAF8668290.1"/>
    <property type="molecule type" value="Genomic_DNA"/>
</dbReference>
<reference evidence="3" key="1">
    <citation type="submission" date="2020-07" db="EMBL/GenBank/DDBJ databases">
        <title>Genome sequence and genetic diversity analysis of an under-domesticated orphan crop, white fonio (Digitaria exilis).</title>
        <authorList>
            <person name="Bennetzen J.L."/>
            <person name="Chen S."/>
            <person name="Ma X."/>
            <person name="Wang X."/>
            <person name="Yssel A.E.J."/>
            <person name="Chaluvadi S.R."/>
            <person name="Johnson M."/>
            <person name="Gangashetty P."/>
            <person name="Hamidou F."/>
            <person name="Sanogo M.D."/>
            <person name="Zwaenepoel A."/>
            <person name="Wallace J."/>
            <person name="Van De Peer Y."/>
            <person name="Van Deynze A."/>
        </authorList>
    </citation>
    <scope>NUCLEOTIDE SEQUENCE</scope>
    <source>
        <tissue evidence="3">Leaves</tissue>
    </source>
</reference>
<keyword evidence="4" id="KW-1185">Reference proteome</keyword>
<gene>
    <name evidence="3" type="ORF">HU200_052345</name>
</gene>
<dbReference type="CDD" id="cd08588">
    <property type="entry name" value="PI-PLCc_At5g67130_like"/>
    <property type="match status" value="1"/>
</dbReference>
<protein>
    <recommendedName>
        <fullName evidence="5">PI-PLC X domain-containing protein</fullName>
    </recommendedName>
</protein>
<dbReference type="AlphaFoldDB" id="A0A835AZ15"/>
<dbReference type="OrthoDB" id="7984201at2759"/>
<name>A0A835AZ15_9POAL</name>
<evidence type="ECO:0000313" key="4">
    <source>
        <dbReference type="Proteomes" id="UP000636709"/>
    </source>
</evidence>
<evidence type="ECO:0000256" key="1">
    <source>
        <dbReference type="SAM" id="MobiDB-lite"/>
    </source>
</evidence>
<dbReference type="Gene3D" id="3.20.20.190">
    <property type="entry name" value="Phosphatidylinositol (PI) phosphodiesterase"/>
    <property type="match status" value="1"/>
</dbReference>
<proteinExistence type="predicted"/>
<dbReference type="SUPFAM" id="SSF51695">
    <property type="entry name" value="PLC-like phosphodiesterases"/>
    <property type="match status" value="1"/>
</dbReference>
<dbReference type="GO" id="GO:0008081">
    <property type="term" value="F:phosphoric diester hydrolase activity"/>
    <property type="evidence" value="ECO:0007669"/>
    <property type="project" value="InterPro"/>
</dbReference>
<dbReference type="PANTHER" id="PTHR13593">
    <property type="match status" value="1"/>
</dbReference>
<dbReference type="InterPro" id="IPR017946">
    <property type="entry name" value="PLC-like_Pdiesterase_TIM-brl"/>
</dbReference>
<feature type="region of interest" description="Disordered" evidence="1">
    <location>
        <begin position="362"/>
        <end position="387"/>
    </location>
</feature>
<sequence>MAPPGRLLLSAAVVLLLLAAQHPAAAGQQVGDACSSDAGCGAGLHCSPCGPGGDKICTRAKPIDPATHGTGLPFNNYTWLTTHNSYALAGAVSATGAAIISPTNQEDTVTAQLKNGVRGLMLDTYDFNNDVWLCHSFGGTCYNITAFVRLCDQLNILLSCVLKTINVLKEIQTFLDANPSEVITIFLEDYTAAGSLPKVFKASGLMKYWFPVDKMPKSGGNWPLLKDMISQNLRLLVFTSKKSKEASEGIAYEWNYVVENQYGNEGMVPGKCPSRSESPPMDSKSQSLVLMNFFTTDPSQTGVCGNNSAPLVSMLKTCHDASGNRWPNYIAVDFYMRSDGGGAPLATDVANGHTANSTFGTCVIPPPPPPSKASKPDSGGTKAGDASAALAQSNHQWSFFLGLSSLLALLLW</sequence>
<feature type="signal peptide" evidence="2">
    <location>
        <begin position="1"/>
        <end position="27"/>
    </location>
</feature>
<evidence type="ECO:0000313" key="3">
    <source>
        <dbReference type="EMBL" id="KAF8668290.1"/>
    </source>
</evidence>
<organism evidence="3 4">
    <name type="scientific">Digitaria exilis</name>
    <dbReference type="NCBI Taxonomy" id="1010633"/>
    <lineage>
        <taxon>Eukaryota</taxon>
        <taxon>Viridiplantae</taxon>
        <taxon>Streptophyta</taxon>
        <taxon>Embryophyta</taxon>
        <taxon>Tracheophyta</taxon>
        <taxon>Spermatophyta</taxon>
        <taxon>Magnoliopsida</taxon>
        <taxon>Liliopsida</taxon>
        <taxon>Poales</taxon>
        <taxon>Poaceae</taxon>
        <taxon>PACMAD clade</taxon>
        <taxon>Panicoideae</taxon>
        <taxon>Panicodae</taxon>
        <taxon>Paniceae</taxon>
        <taxon>Anthephorinae</taxon>
        <taxon>Digitaria</taxon>
    </lineage>
</organism>
<dbReference type="GO" id="GO:0006629">
    <property type="term" value="P:lipid metabolic process"/>
    <property type="evidence" value="ECO:0007669"/>
    <property type="project" value="InterPro"/>
</dbReference>
<dbReference type="PANTHER" id="PTHR13593:SF145">
    <property type="entry name" value="OS08G0103500 PROTEIN"/>
    <property type="match status" value="1"/>
</dbReference>
<keyword evidence="2" id="KW-0732">Signal</keyword>
<comment type="caution">
    <text evidence="3">The sequence shown here is derived from an EMBL/GenBank/DDBJ whole genome shotgun (WGS) entry which is preliminary data.</text>
</comment>